<reference evidence="1" key="2">
    <citation type="journal article" date="2020" name="Nat. Commun.">
        <title>Large-scale genome sequencing of mycorrhizal fungi provides insights into the early evolution of symbiotic traits.</title>
        <authorList>
            <person name="Miyauchi S."/>
            <person name="Kiss E."/>
            <person name="Kuo A."/>
            <person name="Drula E."/>
            <person name="Kohler A."/>
            <person name="Sanchez-Garcia M."/>
            <person name="Morin E."/>
            <person name="Andreopoulos B."/>
            <person name="Barry K.W."/>
            <person name="Bonito G."/>
            <person name="Buee M."/>
            <person name="Carver A."/>
            <person name="Chen C."/>
            <person name="Cichocki N."/>
            <person name="Clum A."/>
            <person name="Culley D."/>
            <person name="Crous P.W."/>
            <person name="Fauchery L."/>
            <person name="Girlanda M."/>
            <person name="Hayes R.D."/>
            <person name="Keri Z."/>
            <person name="LaButti K."/>
            <person name="Lipzen A."/>
            <person name="Lombard V."/>
            <person name="Magnuson J."/>
            <person name="Maillard F."/>
            <person name="Murat C."/>
            <person name="Nolan M."/>
            <person name="Ohm R.A."/>
            <person name="Pangilinan J."/>
            <person name="Pereira M.F."/>
            <person name="Perotto S."/>
            <person name="Peter M."/>
            <person name="Pfister S."/>
            <person name="Riley R."/>
            <person name="Sitrit Y."/>
            <person name="Stielow J.B."/>
            <person name="Szollosi G."/>
            <person name="Zifcakova L."/>
            <person name="Stursova M."/>
            <person name="Spatafora J.W."/>
            <person name="Tedersoo L."/>
            <person name="Vaario L.M."/>
            <person name="Yamada A."/>
            <person name="Yan M."/>
            <person name="Wang P."/>
            <person name="Xu J."/>
            <person name="Bruns T."/>
            <person name="Baldrian P."/>
            <person name="Vilgalys R."/>
            <person name="Dunand C."/>
            <person name="Henrissat B."/>
            <person name="Grigoriev I.V."/>
            <person name="Hibbett D."/>
            <person name="Nagy L.G."/>
            <person name="Martin F.M."/>
        </authorList>
    </citation>
    <scope>NUCLEOTIDE SEQUENCE</scope>
    <source>
        <strain evidence="1">BED1</strain>
    </source>
</reference>
<accession>A0AAD4BFL4</accession>
<reference evidence="1" key="1">
    <citation type="submission" date="2019-10" db="EMBL/GenBank/DDBJ databases">
        <authorList>
            <consortium name="DOE Joint Genome Institute"/>
            <person name="Kuo A."/>
            <person name="Miyauchi S."/>
            <person name="Kiss E."/>
            <person name="Drula E."/>
            <person name="Kohler A."/>
            <person name="Sanchez-Garcia M."/>
            <person name="Andreopoulos B."/>
            <person name="Barry K.W."/>
            <person name="Bonito G."/>
            <person name="Buee M."/>
            <person name="Carver A."/>
            <person name="Chen C."/>
            <person name="Cichocki N."/>
            <person name="Clum A."/>
            <person name="Culley D."/>
            <person name="Crous P.W."/>
            <person name="Fauchery L."/>
            <person name="Girlanda M."/>
            <person name="Hayes R."/>
            <person name="Keri Z."/>
            <person name="LaButti K."/>
            <person name="Lipzen A."/>
            <person name="Lombard V."/>
            <person name="Magnuson J."/>
            <person name="Maillard F."/>
            <person name="Morin E."/>
            <person name="Murat C."/>
            <person name="Nolan M."/>
            <person name="Ohm R."/>
            <person name="Pangilinan J."/>
            <person name="Pereira M."/>
            <person name="Perotto S."/>
            <person name="Peter M."/>
            <person name="Riley R."/>
            <person name="Sitrit Y."/>
            <person name="Stielow B."/>
            <person name="Szollosi G."/>
            <person name="Zifcakova L."/>
            <person name="Stursova M."/>
            <person name="Spatafora J.W."/>
            <person name="Tedersoo L."/>
            <person name="Vaario L.-M."/>
            <person name="Yamada A."/>
            <person name="Yan M."/>
            <person name="Wang P."/>
            <person name="Xu J."/>
            <person name="Bruns T."/>
            <person name="Baldrian P."/>
            <person name="Vilgalys R."/>
            <person name="Henrissat B."/>
            <person name="Grigoriev I.V."/>
            <person name="Hibbett D."/>
            <person name="Nagy L.G."/>
            <person name="Martin F.M."/>
        </authorList>
    </citation>
    <scope>NUCLEOTIDE SEQUENCE</scope>
    <source>
        <strain evidence="1">BED1</strain>
    </source>
</reference>
<protein>
    <submittedName>
        <fullName evidence="1">Uncharacterized protein</fullName>
    </submittedName>
</protein>
<evidence type="ECO:0000313" key="2">
    <source>
        <dbReference type="Proteomes" id="UP001194468"/>
    </source>
</evidence>
<proteinExistence type="predicted"/>
<keyword evidence="2" id="KW-1185">Reference proteome</keyword>
<comment type="caution">
    <text evidence="1">The sequence shown here is derived from an EMBL/GenBank/DDBJ whole genome shotgun (WGS) entry which is preliminary data.</text>
</comment>
<evidence type="ECO:0000313" key="1">
    <source>
        <dbReference type="EMBL" id="KAF8425382.1"/>
    </source>
</evidence>
<dbReference type="EMBL" id="WHUW01000096">
    <property type="protein sequence ID" value="KAF8425382.1"/>
    <property type="molecule type" value="Genomic_DNA"/>
</dbReference>
<dbReference type="Proteomes" id="UP001194468">
    <property type="component" value="Unassembled WGS sequence"/>
</dbReference>
<organism evidence="1 2">
    <name type="scientific">Boletus edulis BED1</name>
    <dbReference type="NCBI Taxonomy" id="1328754"/>
    <lineage>
        <taxon>Eukaryota</taxon>
        <taxon>Fungi</taxon>
        <taxon>Dikarya</taxon>
        <taxon>Basidiomycota</taxon>
        <taxon>Agaricomycotina</taxon>
        <taxon>Agaricomycetes</taxon>
        <taxon>Agaricomycetidae</taxon>
        <taxon>Boletales</taxon>
        <taxon>Boletineae</taxon>
        <taxon>Boletaceae</taxon>
        <taxon>Boletoideae</taxon>
        <taxon>Boletus</taxon>
    </lineage>
</organism>
<name>A0AAD4BFL4_BOLED</name>
<gene>
    <name evidence="1" type="ORF">L210DRAFT_3509334</name>
</gene>
<dbReference type="AlphaFoldDB" id="A0AAD4BFL4"/>
<sequence>MSLPPPLLPTLTPSLLRPSPSPWQAPPIILSPLPLSGNKAFANMDENPYESRILLHGRARNISGEELEQQSGSNSSPTINTDMMHNLTRTFRTCAHHPDKWCVSMTPPPPSVGIVAARMMQVEPEKKRCIAATPSTGKLHYHLGLLSCEVETEELRAVYHFVKKYDRSPFVHDIVGIIQDKDADKCGNELKNDTAWRWIRIMHTAVNLAGLVDGFTWIEGMCEWKVDGMLEANLSDKALCQFPNFQEYIPERALLLIAAIVRFVLEIFAAHGFNKRVSINMEQVEGYYNNLCQLLNQVVADEYHRPKLDNMRHQWVKIGM</sequence>